<dbReference type="InterPro" id="IPR049763">
    <property type="entry name" value="ANKFY1_BACK"/>
</dbReference>
<protein>
    <submittedName>
        <fullName evidence="3">Ankyrin repeat and FYVE domain containing 1</fullName>
    </submittedName>
</protein>
<evidence type="ECO:0000313" key="4">
    <source>
        <dbReference type="Proteomes" id="UP000550707"/>
    </source>
</evidence>
<organism evidence="3 4">
    <name type="scientific">Molossus molossus</name>
    <name type="common">Pallas' mastiff bat</name>
    <name type="synonym">Vespertilio molossus</name>
    <dbReference type="NCBI Taxonomy" id="27622"/>
    <lineage>
        <taxon>Eukaryota</taxon>
        <taxon>Metazoa</taxon>
        <taxon>Chordata</taxon>
        <taxon>Craniata</taxon>
        <taxon>Vertebrata</taxon>
        <taxon>Euteleostomi</taxon>
        <taxon>Mammalia</taxon>
        <taxon>Eutheria</taxon>
        <taxon>Laurasiatheria</taxon>
        <taxon>Chiroptera</taxon>
        <taxon>Yangochiroptera</taxon>
        <taxon>Molossidae</taxon>
        <taxon>Molossus</taxon>
    </lineage>
</organism>
<reference evidence="3 4" key="1">
    <citation type="journal article" date="2020" name="Nature">
        <title>Six reference-quality genomes reveal evolution of bat adaptations.</title>
        <authorList>
            <person name="Jebb D."/>
            <person name="Huang Z."/>
            <person name="Pippel M."/>
            <person name="Hughes G.M."/>
            <person name="Lavrichenko K."/>
            <person name="Devanna P."/>
            <person name="Winkler S."/>
            <person name="Jermiin L.S."/>
            <person name="Skirmuntt E.C."/>
            <person name="Katzourakis A."/>
            <person name="Burkitt-Gray L."/>
            <person name="Ray D.A."/>
            <person name="Sullivan K.A.M."/>
            <person name="Roscito J.G."/>
            <person name="Kirilenko B.M."/>
            <person name="Davalos L.M."/>
            <person name="Corthals A.P."/>
            <person name="Power M.L."/>
            <person name="Jones G."/>
            <person name="Ransome R.D."/>
            <person name="Dechmann D.K.N."/>
            <person name="Locatelli A.G."/>
            <person name="Puechmaille S.J."/>
            <person name="Fedrigo O."/>
            <person name="Jarvis E.D."/>
            <person name="Hiller M."/>
            <person name="Vernes S.C."/>
            <person name="Myers E.W."/>
            <person name="Teeling E.C."/>
        </authorList>
    </citation>
    <scope>NUCLEOTIDE SEQUENCE [LARGE SCALE GENOMIC DNA]</scope>
    <source>
        <strain evidence="3">MMolMol1</strain>
        <tissue evidence="3">Muscle</tissue>
    </source>
</reference>
<accession>A0A7J8CW36</accession>
<keyword evidence="1" id="KW-0175">Coiled coil</keyword>
<dbReference type="CDD" id="cd18501">
    <property type="entry name" value="BACK_ANKFY1_Rank5"/>
    <property type="match status" value="1"/>
</dbReference>
<dbReference type="InterPro" id="IPR049765">
    <property type="entry name" value="ANFY1_BTB_POZ"/>
</dbReference>
<dbReference type="PANTHER" id="PTHR24413">
    <property type="entry name" value="SPECKLE-TYPE POZ PROTEIN"/>
    <property type="match status" value="1"/>
</dbReference>
<evidence type="ECO:0000256" key="1">
    <source>
        <dbReference type="SAM" id="Coils"/>
    </source>
</evidence>
<dbReference type="Pfam" id="PF00651">
    <property type="entry name" value="BTB"/>
    <property type="match status" value="1"/>
</dbReference>
<keyword evidence="4" id="KW-1185">Reference proteome</keyword>
<dbReference type="InterPro" id="IPR000210">
    <property type="entry name" value="BTB/POZ_dom"/>
</dbReference>
<dbReference type="SUPFAM" id="SSF54695">
    <property type="entry name" value="POZ domain"/>
    <property type="match status" value="1"/>
</dbReference>
<dbReference type="InterPro" id="IPR011333">
    <property type="entry name" value="SKP1/BTB/POZ_sf"/>
</dbReference>
<evidence type="ECO:0000313" key="3">
    <source>
        <dbReference type="EMBL" id="KAF6414929.1"/>
    </source>
</evidence>
<name>A0A7J8CW36_MOLMO</name>
<evidence type="ECO:0000259" key="2">
    <source>
        <dbReference type="PROSITE" id="PS50097"/>
    </source>
</evidence>
<dbReference type="CDD" id="cd18303">
    <property type="entry name" value="BTB_POZ_Rank-5"/>
    <property type="match status" value="1"/>
</dbReference>
<dbReference type="PROSITE" id="PS50097">
    <property type="entry name" value="BTB"/>
    <property type="match status" value="1"/>
</dbReference>
<dbReference type="Proteomes" id="UP000550707">
    <property type="component" value="Unassembled WGS sequence"/>
</dbReference>
<feature type="domain" description="BTB" evidence="2">
    <location>
        <begin position="68"/>
        <end position="130"/>
    </location>
</feature>
<dbReference type="FunFam" id="3.30.710.10:FF:000086">
    <property type="entry name" value="Ankyrin repeat and FYVE domain-containing 1"/>
    <property type="match status" value="1"/>
</dbReference>
<dbReference type="Gene3D" id="1.25.40.420">
    <property type="match status" value="1"/>
</dbReference>
<proteinExistence type="predicted"/>
<comment type="caution">
    <text evidence="3">The sequence shown here is derived from an EMBL/GenBank/DDBJ whole genome shotgun (WGS) entry which is preliminary data.</text>
</comment>
<dbReference type="SMART" id="SM00225">
    <property type="entry name" value="BTB"/>
    <property type="match status" value="1"/>
</dbReference>
<feature type="coiled-coil region" evidence="1">
    <location>
        <begin position="6"/>
        <end position="40"/>
    </location>
</feature>
<dbReference type="AlphaFoldDB" id="A0A7J8CW36"/>
<dbReference type="EMBL" id="JACASF010000019">
    <property type="protein sequence ID" value="KAF6414929.1"/>
    <property type="molecule type" value="Genomic_DNA"/>
</dbReference>
<gene>
    <name evidence="3" type="ORF">HJG59_000695</name>
</gene>
<dbReference type="Pfam" id="PF07707">
    <property type="entry name" value="BACK"/>
    <property type="match status" value="1"/>
</dbReference>
<sequence>MAEEEVAKLEKHLMLLRQEYVKLQKKLAETEKKCTLLAAQANKENSSESFISRLLTIVADLYEQEQYSDLKIKVGGKHINAHKFVLAARSDSWSLANLSSTKELDLSDANPEVTMTMLRWIYTDELEFREDDVFLTELMKLANRFQLQLLRERCEKGVMSLVNVRNCIRFYQTAEELNASTLMNYCAEIIASHWDDLRKEDFSSMSAQLLYKMIKSKTEYPLHKAIKVEREDVVFLYLIEMDSQLPGKLNELDHNGDLALDLA</sequence>
<dbReference type="Gene3D" id="3.30.710.10">
    <property type="entry name" value="Potassium Channel Kv1.1, Chain A"/>
    <property type="match status" value="1"/>
</dbReference>
<dbReference type="InterPro" id="IPR011705">
    <property type="entry name" value="BACK"/>
</dbReference>